<comment type="caution">
    <text evidence="2">The sequence shown here is derived from an EMBL/GenBank/DDBJ whole genome shotgun (WGS) entry which is preliminary data.</text>
</comment>
<gene>
    <name evidence="2" type="ORF">GCM10011583_11750</name>
</gene>
<proteinExistence type="predicted"/>
<evidence type="ECO:0000313" key="3">
    <source>
        <dbReference type="Proteomes" id="UP000660265"/>
    </source>
</evidence>
<name>A0ABQ2E168_9ACTN</name>
<accession>A0ABQ2E168</accession>
<evidence type="ECO:0000256" key="1">
    <source>
        <dbReference type="SAM" id="MobiDB-lite"/>
    </source>
</evidence>
<dbReference type="Proteomes" id="UP000660265">
    <property type="component" value="Unassembled WGS sequence"/>
</dbReference>
<keyword evidence="3" id="KW-1185">Reference proteome</keyword>
<feature type="region of interest" description="Disordered" evidence="1">
    <location>
        <begin position="19"/>
        <end position="45"/>
    </location>
</feature>
<reference evidence="3" key="1">
    <citation type="journal article" date="2019" name="Int. J. Syst. Evol. Microbiol.">
        <title>The Global Catalogue of Microorganisms (GCM) 10K type strain sequencing project: providing services to taxonomists for standard genome sequencing and annotation.</title>
        <authorList>
            <consortium name="The Broad Institute Genomics Platform"/>
            <consortium name="The Broad Institute Genome Sequencing Center for Infectious Disease"/>
            <person name="Wu L."/>
            <person name="Ma J."/>
        </authorList>
    </citation>
    <scope>NUCLEOTIDE SEQUENCE [LARGE SCALE GENOMIC DNA]</scope>
    <source>
        <strain evidence="3">CGMCC 4.7275</strain>
    </source>
</reference>
<protein>
    <submittedName>
        <fullName evidence="2">Uncharacterized protein</fullName>
    </submittedName>
</protein>
<dbReference type="EMBL" id="BMMV01000003">
    <property type="protein sequence ID" value="GGJ81927.1"/>
    <property type="molecule type" value="Genomic_DNA"/>
</dbReference>
<evidence type="ECO:0000313" key="2">
    <source>
        <dbReference type="EMBL" id="GGJ81927.1"/>
    </source>
</evidence>
<feature type="compositionally biased region" description="Basic and acidic residues" evidence="1">
    <location>
        <begin position="35"/>
        <end position="45"/>
    </location>
</feature>
<sequence>MPPEPTPVVEDANATRAELQQRAADDYEAQTANAADHDRRDDAHL</sequence>
<dbReference type="RefSeq" id="WP_189106215.1">
    <property type="nucleotide sequence ID" value="NZ_BMMV01000003.1"/>
</dbReference>
<organism evidence="2 3">
    <name type="scientific">Streptomyces camponoticapitis</name>
    <dbReference type="NCBI Taxonomy" id="1616125"/>
    <lineage>
        <taxon>Bacteria</taxon>
        <taxon>Bacillati</taxon>
        <taxon>Actinomycetota</taxon>
        <taxon>Actinomycetes</taxon>
        <taxon>Kitasatosporales</taxon>
        <taxon>Streptomycetaceae</taxon>
        <taxon>Streptomyces</taxon>
    </lineage>
</organism>